<accession>A0ABX7YUC8</accession>
<feature type="compositionally biased region" description="Acidic residues" evidence="1">
    <location>
        <begin position="275"/>
        <end position="365"/>
    </location>
</feature>
<evidence type="ECO:0000313" key="2">
    <source>
        <dbReference type="EMBL" id="QUN06358.1"/>
    </source>
</evidence>
<organism evidence="2 3">
    <name type="scientific">Shewanella yunxiaonensis</name>
    <dbReference type="NCBI Taxonomy" id="2829809"/>
    <lineage>
        <taxon>Bacteria</taxon>
        <taxon>Pseudomonadati</taxon>
        <taxon>Pseudomonadota</taxon>
        <taxon>Gammaproteobacteria</taxon>
        <taxon>Alteromonadales</taxon>
        <taxon>Shewanellaceae</taxon>
        <taxon>Shewanella</taxon>
    </lineage>
</organism>
<dbReference type="Proteomes" id="UP000679575">
    <property type="component" value="Chromosome"/>
</dbReference>
<keyword evidence="3" id="KW-1185">Reference proteome</keyword>
<gene>
    <name evidence="2" type="ORF">KDN34_02515</name>
</gene>
<feature type="compositionally biased region" description="Polar residues" evidence="1">
    <location>
        <begin position="260"/>
        <end position="274"/>
    </location>
</feature>
<evidence type="ECO:0000313" key="3">
    <source>
        <dbReference type="Proteomes" id="UP000679575"/>
    </source>
</evidence>
<proteinExistence type="predicted"/>
<dbReference type="RefSeq" id="WP_212595372.1">
    <property type="nucleotide sequence ID" value="NZ_CP073587.1"/>
</dbReference>
<sequence>MKDYEESLRPTDTSEATPQIEKCLETNAMSGTLTDGNMPLHEVKSEMMGKHDKHIESDAVNTEVFTTQKSDSLKAKIDDCDAIGLGNPKYRPTQEEVEKTVNNICILWSEFKYYLYLVFIHEMYKRKPYNCKTISEFVSKHLQVSRATVYRAIVEISVNIAVYDEYDWKHPKINSNICQKLNRILQTQSVYVLKIFWQNLNKKCDGNITAKLVEQEIYYLMRFGHYSDGDTHKDDLKIPSRFKPINIQNFENKYDEGSPIKSNKNYNPYASFSGESDDEPEDESDDDFEDELDFEFEDELDDEPEDESDDEFEDESDDEPEDESDDEFEDELDDEPEDESDDEFEDESDDEPKGESDDEPEDESEFGELEYIVNAVIKDSIAHTFGGVYTAITGKCIDLLLHMHPAELIVIVECAEQILAKRESYLSQLETD</sequence>
<protein>
    <submittedName>
        <fullName evidence="2">Uncharacterized protein</fullName>
    </submittedName>
</protein>
<name>A0ABX7YUC8_9GAMM</name>
<evidence type="ECO:0000256" key="1">
    <source>
        <dbReference type="SAM" id="MobiDB-lite"/>
    </source>
</evidence>
<dbReference type="EMBL" id="CP073587">
    <property type="protein sequence ID" value="QUN06358.1"/>
    <property type="molecule type" value="Genomic_DNA"/>
</dbReference>
<feature type="region of interest" description="Disordered" evidence="1">
    <location>
        <begin position="253"/>
        <end position="365"/>
    </location>
</feature>
<reference evidence="2 3" key="1">
    <citation type="submission" date="2021-04" db="EMBL/GenBank/DDBJ databases">
        <title>Novel species identification of genus Shewanella.</title>
        <authorList>
            <person name="Liu G."/>
        </authorList>
    </citation>
    <scope>NUCLEOTIDE SEQUENCE [LARGE SCALE GENOMIC DNA]</scope>
    <source>
        <strain evidence="2 3">FJAT-54481</strain>
    </source>
</reference>